<evidence type="ECO:0000313" key="3">
    <source>
        <dbReference type="Proteomes" id="UP000244855"/>
    </source>
</evidence>
<keyword evidence="1" id="KW-0472">Membrane</keyword>
<evidence type="ECO:0000256" key="1">
    <source>
        <dbReference type="SAM" id="Phobius"/>
    </source>
</evidence>
<feature type="transmembrane region" description="Helical" evidence="1">
    <location>
        <begin position="90"/>
        <end position="111"/>
    </location>
</feature>
<organism evidence="2 3">
    <name type="scientific">Periconia macrospinosa</name>
    <dbReference type="NCBI Taxonomy" id="97972"/>
    <lineage>
        <taxon>Eukaryota</taxon>
        <taxon>Fungi</taxon>
        <taxon>Dikarya</taxon>
        <taxon>Ascomycota</taxon>
        <taxon>Pezizomycotina</taxon>
        <taxon>Dothideomycetes</taxon>
        <taxon>Pleosporomycetidae</taxon>
        <taxon>Pleosporales</taxon>
        <taxon>Massarineae</taxon>
        <taxon>Periconiaceae</taxon>
        <taxon>Periconia</taxon>
    </lineage>
</organism>
<keyword evidence="1" id="KW-1133">Transmembrane helix</keyword>
<keyword evidence="3" id="KW-1185">Reference proteome</keyword>
<feature type="transmembrane region" description="Helical" evidence="1">
    <location>
        <begin position="60"/>
        <end position="83"/>
    </location>
</feature>
<evidence type="ECO:0000313" key="2">
    <source>
        <dbReference type="EMBL" id="PVH92844.1"/>
    </source>
</evidence>
<dbReference type="InterPro" id="IPR054803">
    <property type="entry name" value="StyOxIsoStyC"/>
</dbReference>
<reference evidence="2 3" key="1">
    <citation type="journal article" date="2018" name="Sci. Rep.">
        <title>Comparative genomics provides insights into the lifestyle and reveals functional heterogeneity of dark septate endophytic fungi.</title>
        <authorList>
            <person name="Knapp D.G."/>
            <person name="Nemeth J.B."/>
            <person name="Barry K."/>
            <person name="Hainaut M."/>
            <person name="Henrissat B."/>
            <person name="Johnson J."/>
            <person name="Kuo A."/>
            <person name="Lim J.H.P."/>
            <person name="Lipzen A."/>
            <person name="Nolan M."/>
            <person name="Ohm R.A."/>
            <person name="Tamas L."/>
            <person name="Grigoriev I.V."/>
            <person name="Spatafora J.W."/>
            <person name="Nagy L.G."/>
            <person name="Kovacs G.M."/>
        </authorList>
    </citation>
    <scope>NUCLEOTIDE SEQUENCE [LARGE SCALE GENOMIC DNA]</scope>
    <source>
        <strain evidence="2 3">DSE2036</strain>
    </source>
</reference>
<keyword evidence="1" id="KW-0812">Transmembrane</keyword>
<dbReference type="EMBL" id="KZ805642">
    <property type="protein sequence ID" value="PVH92844.1"/>
    <property type="molecule type" value="Genomic_DNA"/>
</dbReference>
<dbReference type="NCBIfam" id="NF045734">
    <property type="entry name" value="StyOxIsoStyC"/>
    <property type="match status" value="1"/>
</dbReference>
<feature type="transmembrane region" description="Helical" evidence="1">
    <location>
        <begin position="12"/>
        <end position="40"/>
    </location>
</feature>
<dbReference type="InterPro" id="IPR058965">
    <property type="entry name" value="SOI/HabA-like"/>
</dbReference>
<accession>A0A2V1D6I2</accession>
<dbReference type="Pfam" id="PF26512">
    <property type="entry name" value="SOI"/>
    <property type="match status" value="1"/>
</dbReference>
<sequence length="170" mass="18187">MEPSPKQIASRRVWIGHGILMIVSGLIGGFLASFFIVGGVEIWPGHIIELSFPGTEKGWLAAHTGPIMNGLMVILLAIGITYLDRADADVLWTGWVVTASGWANVGFYFFANFTPNRGTSFGANRIGGANIFSTLALGPPAVTNPVAVWSLSRLGYAAIVNGKKRKQSQE</sequence>
<name>A0A2V1D6I2_9PLEO</name>
<dbReference type="Proteomes" id="UP000244855">
    <property type="component" value="Unassembled WGS sequence"/>
</dbReference>
<gene>
    <name evidence="2" type="ORF">DM02DRAFT_262596</name>
</gene>
<proteinExistence type="predicted"/>
<protein>
    <submittedName>
        <fullName evidence="2">Uncharacterized protein</fullName>
    </submittedName>
</protein>
<dbReference type="AlphaFoldDB" id="A0A2V1D6I2"/>
<dbReference type="OrthoDB" id="4145459at2759"/>